<evidence type="ECO:0000313" key="1">
    <source>
        <dbReference type="EMBL" id="KAH7674259.1"/>
    </source>
</evidence>
<organism evidence="1 2">
    <name type="scientific">Dioscorea alata</name>
    <name type="common">Purple yam</name>
    <dbReference type="NCBI Taxonomy" id="55571"/>
    <lineage>
        <taxon>Eukaryota</taxon>
        <taxon>Viridiplantae</taxon>
        <taxon>Streptophyta</taxon>
        <taxon>Embryophyta</taxon>
        <taxon>Tracheophyta</taxon>
        <taxon>Spermatophyta</taxon>
        <taxon>Magnoliopsida</taxon>
        <taxon>Liliopsida</taxon>
        <taxon>Dioscoreales</taxon>
        <taxon>Dioscoreaceae</taxon>
        <taxon>Dioscorea</taxon>
    </lineage>
</organism>
<dbReference type="Proteomes" id="UP000827976">
    <property type="component" value="Chromosome 8"/>
</dbReference>
<gene>
    <name evidence="1" type="ORF">IHE45_08G061300</name>
</gene>
<sequence length="854" mass="97161">MVGVVSVVAGKLADLLAQEVGFLRGVDDELRSLLRLFQSIEAYLNGIGPFNQNDQRDIVWVKQIQEVAYDAEDIIDDYIFKIHQQYHPSPGGRLSWLRTYVVLPSKLVILHDLGNKIRKVKGTVQEIYDNRNKFGNESIGASSSNSTNDARPPLMRGRRKPHVEEEEKALGFDQHFQALARMLMEDDGSQRRSIISIIGMGGLGKTTLAKKIFDDPGVRRHFTCQAWIWVSQENGAQQVLETIAKDAMAISEKRLKRLNHKELEWEVYVYLTETKYLVVLDDLWSKEAWDSIKKVLPDMMNGSRVLLTTRKKEVALHADRQNLPYDLKFLSEEHSWELKAIPTKRSKDCPAHLESIGREMVAKCCGLPLAIVVLGSLVSYKRSTVEDWRKLLKSANWQLRQGENQISEVLALSYHHLPYFIKPCLLYFSILPRGALISAKRLIPLWIAEGFIQPRDQETMEEVGEDYLDELVNWSMIQVVERHHHGGIKICQIHELLHDLSISLAQVAESINLQGTGIKSLPDDIGKLIHLRYLGLRYTDLTELPSSIGKLTNLQTLDLKNSVCIVELPSQVWKKQRNLRHLEGTGFSIKGLPSTDSLPNLQTLSNVKAGTWLQNGLQKMTNLRKLGVHDVTGTYKEALLDCLSELNNLTKLAWTSLPRKTGDDCIIPTSVLSNSQHRNNLRVLYLRGPFEGLPDVNCMPASLSKLTLQFTGLQEDPLVMLGKLDNLQVLRLKRDAFVGREMVCLEKGFPQLKVLELTDLFRWKEWRIEDEAMPKLRELIIETCGLVMLPQGLQKVSTLQELKLIDMSNCFCGRLGDNDGEDWEMVKRIPSVRVLREKPMQMSSTNLHSEYSSD</sequence>
<dbReference type="EMBL" id="CM037018">
    <property type="protein sequence ID" value="KAH7674259.1"/>
    <property type="molecule type" value="Genomic_DNA"/>
</dbReference>
<proteinExistence type="predicted"/>
<keyword evidence="1" id="KW-0378">Hydrolase</keyword>
<keyword evidence="2" id="KW-1185">Reference proteome</keyword>
<name>A0ACB7VJN1_DIOAL</name>
<protein>
    <submittedName>
        <fullName evidence="1">P-loop containing nucleoside triphosphate hydrolase protein</fullName>
    </submittedName>
</protein>
<comment type="caution">
    <text evidence="1">The sequence shown here is derived from an EMBL/GenBank/DDBJ whole genome shotgun (WGS) entry which is preliminary data.</text>
</comment>
<accession>A0ACB7VJN1</accession>
<evidence type="ECO:0000313" key="2">
    <source>
        <dbReference type="Proteomes" id="UP000827976"/>
    </source>
</evidence>
<reference evidence="2" key="1">
    <citation type="journal article" date="2022" name="Nat. Commun.">
        <title>Chromosome evolution and the genetic basis of agronomically important traits in greater yam.</title>
        <authorList>
            <person name="Bredeson J.V."/>
            <person name="Lyons J.B."/>
            <person name="Oniyinde I.O."/>
            <person name="Okereke N.R."/>
            <person name="Kolade O."/>
            <person name="Nnabue I."/>
            <person name="Nwadili C.O."/>
            <person name="Hribova E."/>
            <person name="Parker M."/>
            <person name="Nwogha J."/>
            <person name="Shu S."/>
            <person name="Carlson J."/>
            <person name="Kariba R."/>
            <person name="Muthemba S."/>
            <person name="Knop K."/>
            <person name="Barton G.J."/>
            <person name="Sherwood A.V."/>
            <person name="Lopez-Montes A."/>
            <person name="Asiedu R."/>
            <person name="Jamnadass R."/>
            <person name="Muchugi A."/>
            <person name="Goodstein D."/>
            <person name="Egesi C.N."/>
            <person name="Featherston J."/>
            <person name="Asfaw A."/>
            <person name="Simpson G.G."/>
            <person name="Dolezel J."/>
            <person name="Hendre P.S."/>
            <person name="Van Deynze A."/>
            <person name="Kumar P.L."/>
            <person name="Obidiegwu J.E."/>
            <person name="Bhattacharjee R."/>
            <person name="Rokhsar D.S."/>
        </authorList>
    </citation>
    <scope>NUCLEOTIDE SEQUENCE [LARGE SCALE GENOMIC DNA]</scope>
    <source>
        <strain evidence="2">cv. TDa95/00328</strain>
    </source>
</reference>